<dbReference type="Gene3D" id="3.40.30.10">
    <property type="entry name" value="Glutaredoxin"/>
    <property type="match status" value="1"/>
</dbReference>
<dbReference type="Proteomes" id="UP000053577">
    <property type="component" value="Unassembled WGS sequence"/>
</dbReference>
<evidence type="ECO:0000313" key="2">
    <source>
        <dbReference type="EMBL" id="KSV17163.1"/>
    </source>
</evidence>
<evidence type="ECO:0000313" key="4">
    <source>
        <dbReference type="Proteomes" id="UP000218257"/>
    </source>
</evidence>
<dbReference type="SUPFAM" id="SSF52833">
    <property type="entry name" value="Thioredoxin-like"/>
    <property type="match status" value="1"/>
</dbReference>
<dbReference type="CDD" id="cd02980">
    <property type="entry name" value="TRX_Fd_family"/>
    <property type="match status" value="1"/>
</dbReference>
<organism evidence="2 3">
    <name type="scientific">Dehalococcoides mccartyi</name>
    <dbReference type="NCBI Taxonomy" id="61435"/>
    <lineage>
        <taxon>Bacteria</taxon>
        <taxon>Bacillati</taxon>
        <taxon>Chloroflexota</taxon>
        <taxon>Dehalococcoidia</taxon>
        <taxon>Dehalococcoidales</taxon>
        <taxon>Dehalococcoidaceae</taxon>
        <taxon>Dehalococcoides</taxon>
    </lineage>
</organism>
<dbReference type="PATRIC" id="fig|61435.5.peg.1372"/>
<dbReference type="InterPro" id="IPR036249">
    <property type="entry name" value="Thioredoxin-like_sf"/>
</dbReference>
<evidence type="ECO:0000313" key="1">
    <source>
        <dbReference type="EMBL" id="BAZ97575.1"/>
    </source>
</evidence>
<dbReference type="EMBL" id="JGYD01000025">
    <property type="protein sequence ID" value="KSV17163.1"/>
    <property type="molecule type" value="Genomic_DNA"/>
</dbReference>
<name>A0A0V8M065_9CHLR</name>
<dbReference type="OrthoDB" id="9761899at2"/>
<dbReference type="AlphaFoldDB" id="A0A0V8M065"/>
<dbReference type="Proteomes" id="UP000218257">
    <property type="component" value="Chromosome"/>
</dbReference>
<reference evidence="1 4" key="2">
    <citation type="journal article" date="2017" name="Sci. Rep.">
        <title>Isolation and genomic characterization of a Dehalococcoides strain suggests genomic rearrangement during culture.</title>
        <authorList>
            <person name="Yohda M."/>
            <person name="Ikegami K."/>
            <person name="Aita Y."/>
            <person name="Kitajima M."/>
            <person name="Takechi A."/>
            <person name="Iwamoto M."/>
            <person name="Fukuda T."/>
            <person name="Tamura N."/>
            <person name="Shibasaki J."/>
            <person name="Koike S."/>
            <person name="Komatsu D."/>
            <person name="Miyagi S."/>
            <person name="Nishimura M."/>
            <person name="Uchino Y."/>
            <person name="Shiroma A."/>
            <person name="Shimoji M."/>
            <person name="Tamotsu H."/>
            <person name="Ashimine N."/>
            <person name="Shinzato M."/>
            <person name="Ohki S."/>
            <person name="Nakano K."/>
            <person name="Teruya K."/>
            <person name="Satou K."/>
            <person name="Hirano T."/>
            <person name="Yagi O."/>
        </authorList>
    </citation>
    <scope>NUCLEOTIDE SEQUENCE [LARGE SCALE GENOMIC DNA]</scope>
    <source>
        <strain evidence="1 4">UCH-ATV1</strain>
    </source>
</reference>
<sequence>MKTPDYHILVCNSFRVNGDPQGICNRKGAADLLGYLENEIIDRGLNVLVSSTGCLKACEHGPAMVIYPPGWWYGEVDTAKLDIILDALEDGQAASELCLS</sequence>
<reference evidence="2 3" key="1">
    <citation type="journal article" date="2015" name="Sci. Rep.">
        <title>A comparative genomics and reductive dehalogenase gene transcription study of two chloroethene-respiring bacteria, Dehalococcoides mccartyi strains MB and 11a.</title>
        <authorList>
            <person name="Low A."/>
            <person name="Shen Z."/>
            <person name="Cheng D."/>
            <person name="Rogers M.J."/>
            <person name="Lee P.K."/>
            <person name="He J."/>
        </authorList>
    </citation>
    <scope>NUCLEOTIDE SEQUENCE [LARGE SCALE GENOMIC DNA]</scope>
    <source>
        <strain evidence="2 3">MB</strain>
    </source>
</reference>
<gene>
    <name evidence="2" type="ORF">DA01_06975</name>
    <name evidence="1" type="ORF">DEHALATV1_0947</name>
</gene>
<dbReference type="EMBL" id="AP017649">
    <property type="protein sequence ID" value="BAZ97575.1"/>
    <property type="molecule type" value="Genomic_DNA"/>
</dbReference>
<protein>
    <submittedName>
        <fullName evidence="2">Ferredoxin</fullName>
    </submittedName>
</protein>
<evidence type="ECO:0000313" key="3">
    <source>
        <dbReference type="Proteomes" id="UP000053577"/>
    </source>
</evidence>
<dbReference type="RefSeq" id="WP_058292620.1">
    <property type="nucleotide sequence ID" value="NZ_AP017649.1"/>
</dbReference>
<accession>A0A0V8M065</accession>
<proteinExistence type="predicted"/>